<comment type="caution">
    <text evidence="2">The sequence shown here is derived from an EMBL/GenBank/DDBJ whole genome shotgun (WGS) entry which is preliminary data.</text>
</comment>
<evidence type="ECO:0000313" key="3">
    <source>
        <dbReference type="Proteomes" id="UP000824998"/>
    </source>
</evidence>
<sequence>MFPRLSNVFSLKPQLPLGLLLQWQRVDASPAAQWRRVEPWSDAAQEMLRTKTSLEKPDEATTGTVPPHTAEELLRTSSLEKLDKATTGTVPPHAAQKLLRTKTSLEKPDEATTRTTPPRQAHESTVGPQTETDAASWGGSGVGIADLILSREVVEPENHLPHKMISANLNPLGTMTNIPDAPSRITTTEPRQSPSPRCSRSSPCPP</sequence>
<name>A0A9P7Y9A7_9HELO</name>
<proteinExistence type="predicted"/>
<feature type="compositionally biased region" description="Low complexity" evidence="1">
    <location>
        <begin position="194"/>
        <end position="206"/>
    </location>
</feature>
<organism evidence="2 3">
    <name type="scientific">Amylocarpus encephaloides</name>
    <dbReference type="NCBI Taxonomy" id="45428"/>
    <lineage>
        <taxon>Eukaryota</taxon>
        <taxon>Fungi</taxon>
        <taxon>Dikarya</taxon>
        <taxon>Ascomycota</taxon>
        <taxon>Pezizomycotina</taxon>
        <taxon>Leotiomycetes</taxon>
        <taxon>Helotiales</taxon>
        <taxon>Helotiales incertae sedis</taxon>
        <taxon>Amylocarpus</taxon>
    </lineage>
</organism>
<keyword evidence="3" id="KW-1185">Reference proteome</keyword>
<reference evidence="2" key="1">
    <citation type="journal article" date="2021" name="IMA Fungus">
        <title>Genomic characterization of three marine fungi, including Emericellopsis atlantica sp. nov. with signatures of a generalist lifestyle and marine biomass degradation.</title>
        <authorList>
            <person name="Hagestad O.C."/>
            <person name="Hou L."/>
            <person name="Andersen J.H."/>
            <person name="Hansen E.H."/>
            <person name="Altermark B."/>
            <person name="Li C."/>
            <person name="Kuhnert E."/>
            <person name="Cox R.J."/>
            <person name="Crous P.W."/>
            <person name="Spatafora J.W."/>
            <person name="Lail K."/>
            <person name="Amirebrahimi M."/>
            <person name="Lipzen A."/>
            <person name="Pangilinan J."/>
            <person name="Andreopoulos W."/>
            <person name="Hayes R.D."/>
            <person name="Ng V."/>
            <person name="Grigoriev I.V."/>
            <person name="Jackson S.A."/>
            <person name="Sutton T.D.S."/>
            <person name="Dobson A.D.W."/>
            <person name="Rama T."/>
        </authorList>
    </citation>
    <scope>NUCLEOTIDE SEQUENCE</scope>
    <source>
        <strain evidence="2">TRa018bII</strain>
    </source>
</reference>
<feature type="region of interest" description="Disordered" evidence="1">
    <location>
        <begin position="178"/>
        <end position="206"/>
    </location>
</feature>
<dbReference type="AlphaFoldDB" id="A0A9P7Y9A7"/>
<dbReference type="Proteomes" id="UP000824998">
    <property type="component" value="Unassembled WGS sequence"/>
</dbReference>
<accession>A0A9P7Y9A7</accession>
<evidence type="ECO:0000256" key="1">
    <source>
        <dbReference type="SAM" id="MobiDB-lite"/>
    </source>
</evidence>
<dbReference type="EMBL" id="MU251799">
    <property type="protein sequence ID" value="KAG9229222.1"/>
    <property type="molecule type" value="Genomic_DNA"/>
</dbReference>
<gene>
    <name evidence="2" type="ORF">BJ875DRAFT_489117</name>
</gene>
<protein>
    <submittedName>
        <fullName evidence="2">Uncharacterized protein</fullName>
    </submittedName>
</protein>
<feature type="compositionally biased region" description="Basic and acidic residues" evidence="1">
    <location>
        <begin position="103"/>
        <end position="112"/>
    </location>
</feature>
<feature type="region of interest" description="Disordered" evidence="1">
    <location>
        <begin position="83"/>
        <end position="140"/>
    </location>
</feature>
<evidence type="ECO:0000313" key="2">
    <source>
        <dbReference type="EMBL" id="KAG9229222.1"/>
    </source>
</evidence>